<reference evidence="2 3" key="1">
    <citation type="submission" date="2020-08" db="EMBL/GenBank/DDBJ databases">
        <authorList>
            <person name="Liu G."/>
            <person name="Sun C."/>
        </authorList>
    </citation>
    <scope>NUCLEOTIDE SEQUENCE [LARGE SCALE GENOMIC DNA]</scope>
    <source>
        <strain evidence="2 3">OT19</strain>
    </source>
</reference>
<accession>A0A7G6VX49</accession>
<dbReference type="EMBL" id="CP060052">
    <property type="protein sequence ID" value="QNE06314.1"/>
    <property type="molecule type" value="Genomic_DNA"/>
</dbReference>
<evidence type="ECO:0000313" key="2">
    <source>
        <dbReference type="EMBL" id="QNE06314.1"/>
    </source>
</evidence>
<dbReference type="RefSeq" id="WP_185885317.1">
    <property type="nucleotide sequence ID" value="NZ_CP060052.1"/>
</dbReference>
<gene>
    <name evidence="2" type="ORF">H4O24_06850</name>
</gene>
<evidence type="ECO:0000313" key="3">
    <source>
        <dbReference type="Proteomes" id="UP000515297"/>
    </source>
</evidence>
<feature type="compositionally biased region" description="Low complexity" evidence="1">
    <location>
        <begin position="238"/>
        <end position="249"/>
    </location>
</feature>
<feature type="region of interest" description="Disordered" evidence="1">
    <location>
        <begin position="238"/>
        <end position="274"/>
    </location>
</feature>
<organism evidence="2 3">
    <name type="scientific">Croceicoccus marinus</name>
    <dbReference type="NCBI Taxonomy" id="450378"/>
    <lineage>
        <taxon>Bacteria</taxon>
        <taxon>Pseudomonadati</taxon>
        <taxon>Pseudomonadota</taxon>
        <taxon>Alphaproteobacteria</taxon>
        <taxon>Sphingomonadales</taxon>
        <taxon>Erythrobacteraceae</taxon>
        <taxon>Croceicoccus</taxon>
    </lineage>
</organism>
<proteinExistence type="predicted"/>
<name>A0A7G6VX49_9SPHN</name>
<protein>
    <submittedName>
        <fullName evidence="2">Uncharacterized protein</fullName>
    </submittedName>
</protein>
<evidence type="ECO:0000256" key="1">
    <source>
        <dbReference type="SAM" id="MobiDB-lite"/>
    </source>
</evidence>
<sequence>MSGSKPLIRITTVAAAATLASCGPPPPPPVAPPPPPVQEAFRARPIAPGYAQDNLAVPGRNELGIRQTINTGLTPEQSVWNLRSAYNVAALNCDAPEDAQMAERYGEFLKTHSRELTSTNKKVDEQFRDRFGGSDYKRARDQYMTQVYNYFSLPPALPRFCAAVRETSLALADVPKGDLDEAAQVELPKLELVFLGYFDEYEAYQAEAQAWDSEYLATYGEPYRHRWMVPAPVDPNAQVDPNAAVDANAPLPPAPDATIVPSATADASNGNIES</sequence>
<dbReference type="Proteomes" id="UP000515297">
    <property type="component" value="Chromosome"/>
</dbReference>
<dbReference type="AlphaFoldDB" id="A0A7G6VX49"/>
<dbReference type="PROSITE" id="PS51257">
    <property type="entry name" value="PROKAR_LIPOPROTEIN"/>
    <property type="match status" value="1"/>
</dbReference>
<feature type="compositionally biased region" description="Polar residues" evidence="1">
    <location>
        <begin position="265"/>
        <end position="274"/>
    </location>
</feature>